<name>A0A816J225_BRANA</name>
<reference evidence="2" key="1">
    <citation type="submission" date="2021-01" db="EMBL/GenBank/DDBJ databases">
        <authorList>
            <consortium name="Genoscope - CEA"/>
            <person name="William W."/>
        </authorList>
    </citation>
    <scope>NUCLEOTIDE SEQUENCE</scope>
</reference>
<proteinExistence type="predicted"/>
<evidence type="ECO:0000256" key="1">
    <source>
        <dbReference type="SAM" id="MobiDB-lite"/>
    </source>
</evidence>
<dbReference type="EMBL" id="HG994373">
    <property type="protein sequence ID" value="CAF1761683.1"/>
    <property type="molecule type" value="Genomic_DNA"/>
</dbReference>
<sequence length="215" mass="24768">MERLKNIPSEPSESERRNYADYGENELQEVFSIVHDVSSKINLIGRFGVMQSDVHSRMGWDFGYSVRVRIRSDRVRVFRINEFYTQWVLSKFRFGFRIGYYRFGRTETEPNRSISGETKVSTLRNGGDDAVAEAPPWNLRTRRAACNEPGDEPTRITGVKRGSNEGGGDGDSQKLKFSVSFVSLLRELVEKDFTAFDGKKPPTRPKKRQEIFRVK</sequence>
<evidence type="ECO:0000313" key="2">
    <source>
        <dbReference type="EMBL" id="CAF1761683.1"/>
    </source>
</evidence>
<feature type="region of interest" description="Disordered" evidence="1">
    <location>
        <begin position="144"/>
        <end position="171"/>
    </location>
</feature>
<dbReference type="AlphaFoldDB" id="A0A816J225"/>
<feature type="region of interest" description="Disordered" evidence="1">
    <location>
        <begin position="195"/>
        <end position="215"/>
    </location>
</feature>
<dbReference type="Proteomes" id="UP001295469">
    <property type="component" value="Chromosome C09"/>
</dbReference>
<dbReference type="InterPro" id="IPR012438">
    <property type="entry name" value="DUF1639"/>
</dbReference>
<gene>
    <name evidence="2" type="ORF">DARMORV10_C09P46240.1</name>
</gene>
<dbReference type="PANTHER" id="PTHR33130">
    <property type="entry name" value="PUTATIVE (DUF1639)-RELATED"/>
    <property type="match status" value="1"/>
</dbReference>
<dbReference type="PANTHER" id="PTHR33130:SF39">
    <property type="entry name" value="DUF1639 FAMILY PROTEIN"/>
    <property type="match status" value="1"/>
</dbReference>
<organism evidence="2">
    <name type="scientific">Brassica napus</name>
    <name type="common">Rape</name>
    <dbReference type="NCBI Taxonomy" id="3708"/>
    <lineage>
        <taxon>Eukaryota</taxon>
        <taxon>Viridiplantae</taxon>
        <taxon>Streptophyta</taxon>
        <taxon>Embryophyta</taxon>
        <taxon>Tracheophyta</taxon>
        <taxon>Spermatophyta</taxon>
        <taxon>Magnoliopsida</taxon>
        <taxon>eudicotyledons</taxon>
        <taxon>Gunneridae</taxon>
        <taxon>Pentapetalae</taxon>
        <taxon>rosids</taxon>
        <taxon>malvids</taxon>
        <taxon>Brassicales</taxon>
        <taxon>Brassicaceae</taxon>
        <taxon>Brassiceae</taxon>
        <taxon>Brassica</taxon>
    </lineage>
</organism>
<dbReference type="Pfam" id="PF07797">
    <property type="entry name" value="DUF1639"/>
    <property type="match status" value="1"/>
</dbReference>
<accession>A0A816J225</accession>
<protein>
    <submittedName>
        <fullName evidence="2">(rape) hypothetical protein</fullName>
    </submittedName>
</protein>